<evidence type="ECO:0000313" key="2">
    <source>
        <dbReference type="EMBL" id="MBC6679898.1"/>
    </source>
</evidence>
<proteinExistence type="predicted"/>
<evidence type="ECO:0000313" key="3">
    <source>
        <dbReference type="Proteomes" id="UP000602647"/>
    </source>
</evidence>
<dbReference type="InterPro" id="IPR005097">
    <property type="entry name" value="Sacchrp_dh_NADP-bd"/>
</dbReference>
<dbReference type="EMBL" id="JACRYT010000007">
    <property type="protein sequence ID" value="MBC6679898.1"/>
    <property type="molecule type" value="Genomic_DNA"/>
</dbReference>
<dbReference type="PANTHER" id="PTHR43781">
    <property type="entry name" value="SACCHAROPINE DEHYDROGENASE"/>
    <property type="match status" value="1"/>
</dbReference>
<dbReference type="AlphaFoldDB" id="A0A923NPS8"/>
<dbReference type="Proteomes" id="UP000602647">
    <property type="component" value="Unassembled WGS sequence"/>
</dbReference>
<reference evidence="2" key="1">
    <citation type="submission" date="2020-08" db="EMBL/GenBank/DDBJ databases">
        <title>Genome public.</title>
        <authorList>
            <person name="Liu C."/>
            <person name="Sun Q."/>
        </authorList>
    </citation>
    <scope>NUCLEOTIDE SEQUENCE</scope>
    <source>
        <strain evidence="2">BX12</strain>
    </source>
</reference>
<dbReference type="InterPro" id="IPR036291">
    <property type="entry name" value="NAD(P)-bd_dom_sf"/>
</dbReference>
<protein>
    <submittedName>
        <fullName evidence="2">Saccharopine dehydrogenase NADP-binding domain-containing protein</fullName>
    </submittedName>
</protein>
<gene>
    <name evidence="2" type="ORF">H9L42_08660</name>
</gene>
<comment type="caution">
    <text evidence="2">The sequence shown here is derived from an EMBL/GenBank/DDBJ whole genome shotgun (WGS) entry which is preliminary data.</text>
</comment>
<feature type="domain" description="Saccharopine dehydrogenase NADP binding" evidence="1">
    <location>
        <begin position="5"/>
        <end position="103"/>
    </location>
</feature>
<dbReference type="Gene3D" id="3.40.50.720">
    <property type="entry name" value="NAD(P)-binding Rossmann-like Domain"/>
    <property type="match status" value="1"/>
</dbReference>
<dbReference type="PANTHER" id="PTHR43781:SF1">
    <property type="entry name" value="SACCHAROPINE DEHYDROGENASE"/>
    <property type="match status" value="1"/>
</dbReference>
<evidence type="ECO:0000259" key="1">
    <source>
        <dbReference type="Pfam" id="PF03435"/>
    </source>
</evidence>
<dbReference type="Pfam" id="PF03435">
    <property type="entry name" value="Sacchrp_dh_NADP"/>
    <property type="match status" value="1"/>
</dbReference>
<sequence length="371" mass="41738">MKKTVGVLGCGGAVGKEVIRHLSEKYSILGGQRSFCEFENKNVKWIKTDIFDPESLDRFCRQCDLVINSAGPSSKIKLRVAECAAANNIDYVDTSGESIYIERETDLFKDTSNSFVIGSGLEAGLSGLIPYRLVRDFDEVELAECYFGSRQRISRASLMDLLCSCFIDSGYANACYENGKIVSHKVPREEKHRVPGFRDEIYRKPYISNEIIVMAGQCGIKAVKWYHAIADMETMNILDTLFESVDRIDQEDFLEALTDKYMVMFDAIANTRPLFNSILYDLTGIKNGEPIRKATLCQVEEAYRLCGVVSALAAEHLLENRCKEGVSWACEVLDAEKVIETLVKDNILRDFKTVTLPVDKNEDEEQDSGEL</sequence>
<name>A0A923NPS8_9FIRM</name>
<accession>A0A923NPS8</accession>
<dbReference type="SUPFAM" id="SSF51735">
    <property type="entry name" value="NAD(P)-binding Rossmann-fold domains"/>
    <property type="match status" value="1"/>
</dbReference>
<keyword evidence="3" id="KW-1185">Reference proteome</keyword>
<dbReference type="RefSeq" id="WP_187302997.1">
    <property type="nucleotide sequence ID" value="NZ_JACRYT010000007.1"/>
</dbReference>
<organism evidence="2 3">
    <name type="scientific">Zhenpiania hominis</name>
    <dbReference type="NCBI Taxonomy" id="2763644"/>
    <lineage>
        <taxon>Bacteria</taxon>
        <taxon>Bacillati</taxon>
        <taxon>Bacillota</taxon>
        <taxon>Clostridia</taxon>
        <taxon>Peptostreptococcales</taxon>
        <taxon>Anaerovoracaceae</taxon>
        <taxon>Zhenpiania</taxon>
    </lineage>
</organism>